<dbReference type="Gene3D" id="3.30.1120.10">
    <property type="match status" value="1"/>
</dbReference>
<dbReference type="PANTHER" id="PTHR42693:SF53">
    <property type="entry name" value="ENDO-4-O-SULFATASE"/>
    <property type="match status" value="1"/>
</dbReference>
<comment type="similarity">
    <text evidence="1">Belongs to the sulfatase family.</text>
</comment>
<dbReference type="AlphaFoldDB" id="A0A2S8F9G6"/>
<keyword evidence="3" id="KW-0732">Signal</keyword>
<dbReference type="Proteomes" id="UP000239388">
    <property type="component" value="Unassembled WGS sequence"/>
</dbReference>
<dbReference type="RefSeq" id="WP_105358032.1">
    <property type="nucleotide sequence ID" value="NZ_PUIB01000024.1"/>
</dbReference>
<accession>A0A2S8F9G6</accession>
<evidence type="ECO:0000313" key="5">
    <source>
        <dbReference type="EMBL" id="PQO28782.1"/>
    </source>
</evidence>
<dbReference type="PANTHER" id="PTHR42693">
    <property type="entry name" value="ARYLSULFATASE FAMILY MEMBER"/>
    <property type="match status" value="1"/>
</dbReference>
<comment type="caution">
    <text evidence="5">The sequence shown here is derived from an EMBL/GenBank/DDBJ whole genome shotgun (WGS) entry which is preliminary data.</text>
</comment>
<keyword evidence="2" id="KW-0378">Hydrolase</keyword>
<dbReference type="Gene3D" id="3.40.720.10">
    <property type="entry name" value="Alkaline Phosphatase, subunit A"/>
    <property type="match status" value="1"/>
</dbReference>
<sequence length="463" mass="51929">MRAYLLVVVLCGLFFPALLAAADRPANVVLIVSDDQGYHDLGCFGAKDVRTPNLDRLAKEGTRLTSFYVAWNACTPSRASFLTGRYPQRNGTYDMIRNDRVDDGHLYSAEEYAVSPEHILGTDVREIFLSNVLTQAGYRCGCYGKWDGGQLKRFLPLQRGFHDFYGFCNTGIDYFTHERYGVPSMFADNDPTTQDQGTYATTLFRDHALNFIDQNHEQPFFLYVPFNAPHGASNLDPEIRGTVQASPEYMQLYPPGDDKRAERRRGYVAAVTEMDAAIGAILDRLEQYQIADDTLVIFFSDNGGSGLANNAPLQGRKSTMWEGGNRVPCLIRWPGHVPAGQVSDAFLTSLEVFPTACAAAGAKLPEGVSYDGFDMLPVLSGKIASPRKEMFWERRGEVAVRVGDWKWLDSKRGKGLYYLPDDIGEKHDLSQKHPEKVQQLQDRLAKWQAEMQAAEPRGPFRDY</sequence>
<reference evidence="5 6" key="1">
    <citation type="submission" date="2018-02" db="EMBL/GenBank/DDBJ databases">
        <title>Comparative genomes isolates from brazilian mangrove.</title>
        <authorList>
            <person name="Araujo J.E."/>
            <person name="Taketani R.G."/>
            <person name="Silva M.C.P."/>
            <person name="Loureco M.V."/>
            <person name="Andreote F.D."/>
        </authorList>
    </citation>
    <scope>NUCLEOTIDE SEQUENCE [LARGE SCALE GENOMIC DNA]</scope>
    <source>
        <strain evidence="5 6">NAP PRIS-MGV</strain>
    </source>
</reference>
<dbReference type="EMBL" id="PUIB01000024">
    <property type="protein sequence ID" value="PQO28782.1"/>
    <property type="molecule type" value="Genomic_DNA"/>
</dbReference>
<dbReference type="InterPro" id="IPR000917">
    <property type="entry name" value="Sulfatase_N"/>
</dbReference>
<dbReference type="InterPro" id="IPR050738">
    <property type="entry name" value="Sulfatase"/>
</dbReference>
<feature type="signal peptide" evidence="3">
    <location>
        <begin position="1"/>
        <end position="20"/>
    </location>
</feature>
<feature type="chain" id="PRO_5015782956" evidence="3">
    <location>
        <begin position="21"/>
        <end position="463"/>
    </location>
</feature>
<evidence type="ECO:0000256" key="1">
    <source>
        <dbReference type="ARBA" id="ARBA00008779"/>
    </source>
</evidence>
<gene>
    <name evidence="5" type="ORF">C5Y98_23675</name>
</gene>
<evidence type="ECO:0000256" key="3">
    <source>
        <dbReference type="SAM" id="SignalP"/>
    </source>
</evidence>
<feature type="domain" description="Sulfatase N-terminal" evidence="4">
    <location>
        <begin position="27"/>
        <end position="361"/>
    </location>
</feature>
<dbReference type="SUPFAM" id="SSF53649">
    <property type="entry name" value="Alkaline phosphatase-like"/>
    <property type="match status" value="1"/>
</dbReference>
<evidence type="ECO:0000256" key="2">
    <source>
        <dbReference type="ARBA" id="ARBA00022801"/>
    </source>
</evidence>
<dbReference type="Pfam" id="PF00884">
    <property type="entry name" value="Sulfatase"/>
    <property type="match status" value="1"/>
</dbReference>
<protein>
    <submittedName>
        <fullName evidence="5">N-acetylgalactosamine-6-sulfatase</fullName>
    </submittedName>
</protein>
<name>A0A2S8F9G6_9BACT</name>
<dbReference type="GO" id="GO:0004065">
    <property type="term" value="F:arylsulfatase activity"/>
    <property type="evidence" value="ECO:0007669"/>
    <property type="project" value="TreeGrafter"/>
</dbReference>
<evidence type="ECO:0000313" key="6">
    <source>
        <dbReference type="Proteomes" id="UP000239388"/>
    </source>
</evidence>
<organism evidence="5 6">
    <name type="scientific">Blastopirellula marina</name>
    <dbReference type="NCBI Taxonomy" id="124"/>
    <lineage>
        <taxon>Bacteria</taxon>
        <taxon>Pseudomonadati</taxon>
        <taxon>Planctomycetota</taxon>
        <taxon>Planctomycetia</taxon>
        <taxon>Pirellulales</taxon>
        <taxon>Pirellulaceae</taxon>
        <taxon>Blastopirellula</taxon>
    </lineage>
</organism>
<dbReference type="OrthoDB" id="9783154at2"/>
<evidence type="ECO:0000259" key="4">
    <source>
        <dbReference type="Pfam" id="PF00884"/>
    </source>
</evidence>
<proteinExistence type="inferred from homology"/>
<dbReference type="InterPro" id="IPR017850">
    <property type="entry name" value="Alkaline_phosphatase_core_sf"/>
</dbReference>